<name>A0ABP9YW79_9FUNG</name>
<gene>
    <name evidence="3" type="ORF">MFLAVUS_004538</name>
</gene>
<accession>A0ABP9YW79</accession>
<feature type="compositionally biased region" description="Basic and acidic residues" evidence="2">
    <location>
        <begin position="46"/>
        <end position="77"/>
    </location>
</feature>
<proteinExistence type="predicted"/>
<dbReference type="PANTHER" id="PTHR47357">
    <property type="entry name" value="COP1-INTERACTIVE PROTEIN 1"/>
    <property type="match status" value="1"/>
</dbReference>
<evidence type="ECO:0000313" key="4">
    <source>
        <dbReference type="Proteomes" id="UP001473302"/>
    </source>
</evidence>
<sequence length="517" mass="56898">MSGTSTPPILPQQKNGKIIADVESETDKNSVLQAKILALEEKLSSKNEQMTRETKHLSNQVKELEKKVEDSNTKLEEAEAENEELGMENLALKIELDGEAEKEEVPDLSSKVEELQSMLKKVNKALSERPADLSSLVKELQGRLDKSNKALAEERNEHYLKVQELRSKALDVTRNLAGQLSTNTISPVFMNKIKKLKASYTNLKNENQFLKEQIKKKDSIILNSQNLEDMLQSSSDDDTEYIDVDISTHSSSNSSNNKARANQLNKINTPPPLRPARRSSKSSSSSAAVRGSLAKPKISTSDPYIIDLDAYSPTHNSSAPISLTERAATASALKERSIVSAKGTKPYNFTPTGKAAYRTAGLESPPPQIVMPTSVSSAKPKKPKIKLTKFVNSRNPCKVIDSRPLICHTTAKKRALSPERPVSGISLASRLANERPVPSAATVKPVISTPSAAITKPPSLALPPIPSHRNEPAFTRTEILHNDESASKKLKLDTRYVDMVKEWVNSKYVVSSDDFDE</sequence>
<dbReference type="PANTHER" id="PTHR47357:SF1">
    <property type="entry name" value="SPINDLE POLE BODY COMPONENT 110"/>
    <property type="match status" value="1"/>
</dbReference>
<protein>
    <submittedName>
        <fullName evidence="3">Uncharacterized protein</fullName>
    </submittedName>
</protein>
<evidence type="ECO:0000313" key="3">
    <source>
        <dbReference type="EMBL" id="GAA5811109.1"/>
    </source>
</evidence>
<keyword evidence="1" id="KW-0175">Coiled coil</keyword>
<feature type="region of interest" description="Disordered" evidence="2">
    <location>
        <begin position="247"/>
        <end position="294"/>
    </location>
</feature>
<dbReference type="EMBL" id="BAABUK010000009">
    <property type="protein sequence ID" value="GAA5811109.1"/>
    <property type="molecule type" value="Genomic_DNA"/>
</dbReference>
<feature type="coiled-coil region" evidence="1">
    <location>
        <begin position="193"/>
        <end position="220"/>
    </location>
</feature>
<feature type="compositionally biased region" description="Low complexity" evidence="2">
    <location>
        <begin position="281"/>
        <end position="294"/>
    </location>
</feature>
<evidence type="ECO:0000256" key="2">
    <source>
        <dbReference type="SAM" id="MobiDB-lite"/>
    </source>
</evidence>
<reference evidence="3 4" key="1">
    <citation type="submission" date="2024-04" db="EMBL/GenBank/DDBJ databases">
        <title>genome sequences of Mucor flavus KT1a and Helicostylum pulchrum KT1b strains isolated from the surface of a dry-aged beef.</title>
        <authorList>
            <person name="Toyotome T."/>
            <person name="Hosono M."/>
            <person name="Torimaru M."/>
            <person name="Fukuda K."/>
            <person name="Mikami N."/>
        </authorList>
    </citation>
    <scope>NUCLEOTIDE SEQUENCE [LARGE SCALE GENOMIC DNA]</scope>
    <source>
        <strain evidence="3 4">KT1a</strain>
    </source>
</reference>
<feature type="coiled-coil region" evidence="1">
    <location>
        <begin position="137"/>
        <end position="168"/>
    </location>
</feature>
<organism evidence="3 4">
    <name type="scientific">Mucor flavus</name>
    <dbReference type="NCBI Taxonomy" id="439312"/>
    <lineage>
        <taxon>Eukaryota</taxon>
        <taxon>Fungi</taxon>
        <taxon>Fungi incertae sedis</taxon>
        <taxon>Mucoromycota</taxon>
        <taxon>Mucoromycotina</taxon>
        <taxon>Mucoromycetes</taxon>
        <taxon>Mucorales</taxon>
        <taxon>Mucorineae</taxon>
        <taxon>Mucoraceae</taxon>
        <taxon>Mucor</taxon>
    </lineage>
</organism>
<feature type="compositionally biased region" description="Polar residues" evidence="2">
    <location>
        <begin position="258"/>
        <end position="268"/>
    </location>
</feature>
<dbReference type="Proteomes" id="UP001473302">
    <property type="component" value="Unassembled WGS sequence"/>
</dbReference>
<comment type="caution">
    <text evidence="3">The sequence shown here is derived from an EMBL/GenBank/DDBJ whole genome shotgun (WGS) entry which is preliminary data.</text>
</comment>
<keyword evidence="4" id="KW-1185">Reference proteome</keyword>
<evidence type="ECO:0000256" key="1">
    <source>
        <dbReference type="SAM" id="Coils"/>
    </source>
</evidence>
<feature type="region of interest" description="Disordered" evidence="2">
    <location>
        <begin position="46"/>
        <end position="84"/>
    </location>
</feature>